<dbReference type="Pfam" id="PF26113">
    <property type="entry name" value="GH16_XgeA"/>
    <property type="match status" value="1"/>
</dbReference>
<evidence type="ECO:0000313" key="4">
    <source>
        <dbReference type="Proteomes" id="UP001519460"/>
    </source>
</evidence>
<dbReference type="PROSITE" id="PS51762">
    <property type="entry name" value="GH16_2"/>
    <property type="match status" value="1"/>
</dbReference>
<evidence type="ECO:0000256" key="1">
    <source>
        <dbReference type="ARBA" id="ARBA00006865"/>
    </source>
</evidence>
<comment type="similarity">
    <text evidence="1">Belongs to the glycosyl hydrolase 16 family.</text>
</comment>
<dbReference type="InterPro" id="IPR000757">
    <property type="entry name" value="Beta-glucanase-like"/>
</dbReference>
<organism evidence="3 4">
    <name type="scientific">Batillaria attramentaria</name>
    <dbReference type="NCBI Taxonomy" id="370345"/>
    <lineage>
        <taxon>Eukaryota</taxon>
        <taxon>Metazoa</taxon>
        <taxon>Spiralia</taxon>
        <taxon>Lophotrochozoa</taxon>
        <taxon>Mollusca</taxon>
        <taxon>Gastropoda</taxon>
        <taxon>Caenogastropoda</taxon>
        <taxon>Sorbeoconcha</taxon>
        <taxon>Cerithioidea</taxon>
        <taxon>Batillariidae</taxon>
        <taxon>Batillaria</taxon>
    </lineage>
</organism>
<name>A0ABD0K211_9CAEN</name>
<reference evidence="3 4" key="1">
    <citation type="journal article" date="2023" name="Sci. Data">
        <title>Genome assembly of the Korean intertidal mud-creeper Batillaria attramentaria.</title>
        <authorList>
            <person name="Patra A.K."/>
            <person name="Ho P.T."/>
            <person name="Jun S."/>
            <person name="Lee S.J."/>
            <person name="Kim Y."/>
            <person name="Won Y.J."/>
        </authorList>
    </citation>
    <scope>NUCLEOTIDE SEQUENCE [LARGE SCALE GENOMIC DNA]</scope>
    <source>
        <strain evidence="3">Wonlab-2016</strain>
    </source>
</reference>
<dbReference type="PANTHER" id="PTHR10963:SF55">
    <property type="entry name" value="GLYCOSIDE HYDROLASE FAMILY 16 PROTEIN"/>
    <property type="match status" value="1"/>
</dbReference>
<dbReference type="SUPFAM" id="SSF49899">
    <property type="entry name" value="Concanavalin A-like lectins/glucanases"/>
    <property type="match status" value="1"/>
</dbReference>
<feature type="non-terminal residue" evidence="3">
    <location>
        <position position="1"/>
    </location>
</feature>
<gene>
    <name evidence="3" type="ORF">BaRGS_00027827</name>
</gene>
<comment type="caution">
    <text evidence="3">The sequence shown here is derived from an EMBL/GenBank/DDBJ whole genome shotgun (WGS) entry which is preliminary data.</text>
</comment>
<dbReference type="AlphaFoldDB" id="A0ABD0K211"/>
<protein>
    <recommendedName>
        <fullName evidence="2">GH16 domain-containing protein</fullName>
    </recommendedName>
</protein>
<dbReference type="Proteomes" id="UP001519460">
    <property type="component" value="Unassembled WGS sequence"/>
</dbReference>
<evidence type="ECO:0000259" key="2">
    <source>
        <dbReference type="PROSITE" id="PS51762"/>
    </source>
</evidence>
<feature type="domain" description="GH16" evidence="2">
    <location>
        <begin position="1"/>
        <end position="114"/>
    </location>
</feature>
<sequence length="114" mass="12700">IWGKCTNWDCHRSGWNDVHPIMSALLRSNGHIKYGKVEVVAQLPKGDWLWPAIWMMPVDNAYGGWPRSGEIDIMEACGNQHLTFHDGSSAGVDLDHATIHYGPGREGHKSHGQT</sequence>
<dbReference type="EMBL" id="JACVVK020000271">
    <property type="protein sequence ID" value="KAK7480916.1"/>
    <property type="molecule type" value="Genomic_DNA"/>
</dbReference>
<dbReference type="InterPro" id="IPR050546">
    <property type="entry name" value="Glycosyl_Hydrlase_16"/>
</dbReference>
<dbReference type="InterPro" id="IPR013320">
    <property type="entry name" value="ConA-like_dom_sf"/>
</dbReference>
<dbReference type="Gene3D" id="2.60.120.200">
    <property type="match status" value="1"/>
</dbReference>
<proteinExistence type="inferred from homology"/>
<evidence type="ECO:0000313" key="3">
    <source>
        <dbReference type="EMBL" id="KAK7480916.1"/>
    </source>
</evidence>
<accession>A0ABD0K211</accession>
<dbReference type="PANTHER" id="PTHR10963">
    <property type="entry name" value="GLYCOSYL HYDROLASE-RELATED"/>
    <property type="match status" value="1"/>
</dbReference>
<keyword evidence="4" id="KW-1185">Reference proteome</keyword>